<evidence type="ECO:0000313" key="9">
    <source>
        <dbReference type="Proteomes" id="UP000649114"/>
    </source>
</evidence>
<evidence type="ECO:0000259" key="7">
    <source>
        <dbReference type="PROSITE" id="PS50222"/>
    </source>
</evidence>
<keyword evidence="4" id="KW-0106">Calcium</keyword>
<dbReference type="InterPro" id="IPR018247">
    <property type="entry name" value="EF_Hand_1_Ca_BS"/>
</dbReference>
<dbReference type="SMART" id="SM00054">
    <property type="entry name" value="EFh"/>
    <property type="match status" value="3"/>
</dbReference>
<keyword evidence="2" id="KW-0479">Metal-binding</keyword>
<dbReference type="InterPro" id="IPR002048">
    <property type="entry name" value="EF_hand_dom"/>
</dbReference>
<comment type="similarity">
    <text evidence="1">Belongs to the recoverin family.</text>
</comment>
<feature type="domain" description="EF-hand" evidence="7">
    <location>
        <begin position="119"/>
        <end position="154"/>
    </location>
</feature>
<feature type="compositionally biased region" description="Basic and acidic residues" evidence="6">
    <location>
        <begin position="610"/>
        <end position="629"/>
    </location>
</feature>
<evidence type="ECO:0000256" key="5">
    <source>
        <dbReference type="ARBA" id="ARBA00071944"/>
    </source>
</evidence>
<evidence type="ECO:0000256" key="2">
    <source>
        <dbReference type="ARBA" id="ARBA00022723"/>
    </source>
</evidence>
<dbReference type="PRINTS" id="PR00450">
    <property type="entry name" value="RECOVERIN"/>
</dbReference>
<evidence type="ECO:0000256" key="3">
    <source>
        <dbReference type="ARBA" id="ARBA00022737"/>
    </source>
</evidence>
<evidence type="ECO:0000256" key="6">
    <source>
        <dbReference type="SAM" id="MobiDB-lite"/>
    </source>
</evidence>
<feature type="domain" description="EF-hand" evidence="7">
    <location>
        <begin position="83"/>
        <end position="118"/>
    </location>
</feature>
<feature type="domain" description="EF-hand" evidence="7">
    <location>
        <begin position="167"/>
        <end position="202"/>
    </location>
</feature>
<dbReference type="GO" id="GO:0005509">
    <property type="term" value="F:calcium ion binding"/>
    <property type="evidence" value="ECO:0007669"/>
    <property type="project" value="InterPro"/>
</dbReference>
<feature type="compositionally biased region" description="Polar residues" evidence="6">
    <location>
        <begin position="654"/>
        <end position="666"/>
    </location>
</feature>
<dbReference type="Gene3D" id="1.10.238.10">
    <property type="entry name" value="EF-hand"/>
    <property type="match status" value="1"/>
</dbReference>
<dbReference type="Proteomes" id="UP000649114">
    <property type="component" value="Unassembled WGS sequence"/>
</dbReference>
<dbReference type="Pfam" id="PF13405">
    <property type="entry name" value="EF-hand_6"/>
    <property type="match status" value="1"/>
</dbReference>
<accession>A0AAN5YQ20</accession>
<dbReference type="SUPFAM" id="SSF47473">
    <property type="entry name" value="EF-hand"/>
    <property type="match status" value="1"/>
</dbReference>
<dbReference type="Pfam" id="PF13499">
    <property type="entry name" value="EF-hand_7"/>
    <property type="match status" value="1"/>
</dbReference>
<organism evidence="8 9">
    <name type="scientific">Aspergillus lentulus</name>
    <dbReference type="NCBI Taxonomy" id="293939"/>
    <lineage>
        <taxon>Eukaryota</taxon>
        <taxon>Fungi</taxon>
        <taxon>Dikarya</taxon>
        <taxon>Ascomycota</taxon>
        <taxon>Pezizomycotina</taxon>
        <taxon>Eurotiomycetes</taxon>
        <taxon>Eurotiomycetidae</taxon>
        <taxon>Eurotiales</taxon>
        <taxon>Aspergillaceae</taxon>
        <taxon>Aspergillus</taxon>
        <taxon>Aspergillus subgen. Fumigati</taxon>
    </lineage>
</organism>
<dbReference type="InterPro" id="IPR053178">
    <property type="entry name" value="Osmoadaptation_assoc"/>
</dbReference>
<dbReference type="EMBL" id="JAAAPU010000037">
    <property type="protein sequence ID" value="KAF4205807.1"/>
    <property type="molecule type" value="Genomic_DNA"/>
</dbReference>
<evidence type="ECO:0000256" key="4">
    <source>
        <dbReference type="ARBA" id="ARBA00022837"/>
    </source>
</evidence>
<dbReference type="AlphaFoldDB" id="A0AAN5YQ20"/>
<dbReference type="CDD" id="cd00051">
    <property type="entry name" value="EFh"/>
    <property type="match status" value="3"/>
</dbReference>
<keyword evidence="3" id="KW-0677">Repeat</keyword>
<dbReference type="FunFam" id="1.10.238.10:FF:000009">
    <property type="entry name" value="Visinin-like protein 1"/>
    <property type="match status" value="1"/>
</dbReference>
<feature type="region of interest" description="Disordered" evidence="6">
    <location>
        <begin position="610"/>
        <end position="667"/>
    </location>
</feature>
<proteinExistence type="inferred from homology"/>
<sequence>MAEERQRGVGAIIDLTRDEQAMYDNEIQSKLSPSQLEELQRATHFDKKELQQWYKGFLKDCPSGTLTKEEFQKIYRQFFPFGDPSSFANYVFRVFDSDNSGMIDFKEFICALSVTSRGKMEDKLDWAFQLYDIDGDGKITYDEMLAIVEAIYKMVGSMVKLPEDEDTPEKRVKKIFRMMDKDENGSLDMEEFKEGSKRDETIVSALSLYDGLCAGQAPCSRCRDLNLLCTGHATTLESDDELPALQRRHQLTSSSSATLQLRNKSKGLTKAVSRISNATETISCPPIDELASPSLTAVAASSQQTEVFTDYVLAAYPCYFMCTVNRVPINWVAYVHSRRGSMNTPFDWALRACTTAYTGALHNDPRYTDAARAMYTRSLRGLAAMLSNASRAASDEALATAISLACFEVQNCTNPDAWLRHAAGIKTMMRLRGPQAHLHGFGRAMYIVYRNLMVTAALLSGEECLLQAPEWQDLNRQIAADNARRPDSSAYTDVAERGFSEISKVPGYVKRVRDLLALPSKKRASLQPALLRDVLAARAALRGIHTEFGVAVSMVRAGQNGQQGFIGPLPFVFFDGFSGLYVRGIRSALVILNNLILAMDENQRAAIEAENRTLSDGIPDRVSEPKSEEYESPLTPPKSPGKSRKPNLVVRSLISPQTREPPTSNLMDRLVTTMGMDGVRVTLLE</sequence>
<evidence type="ECO:0000313" key="8">
    <source>
        <dbReference type="EMBL" id="KAF4205807.1"/>
    </source>
</evidence>
<dbReference type="GO" id="GO:0008047">
    <property type="term" value="F:enzyme activator activity"/>
    <property type="evidence" value="ECO:0007669"/>
    <property type="project" value="UniProtKB-ARBA"/>
</dbReference>
<reference evidence="8" key="1">
    <citation type="journal article" date="2020" name="bioRxiv">
        <title>Genomic and phenotypic heterogeneity of clinical isolates of the human pathogens Aspergillus fumigatus, Aspergillus lentulus and Aspergillus fumigatiaffinis.</title>
        <authorList>
            <person name="dos Santos R.A.C."/>
            <person name="Steenwyk J.L."/>
            <person name="Rivero-Menendez O."/>
            <person name="Mead M.E."/>
            <person name="Silva L.P."/>
            <person name="Bastos R.W."/>
            <person name="Alastruey-Izquierdo A."/>
            <person name="Goldman G.H."/>
            <person name="Rokas A."/>
        </authorList>
    </citation>
    <scope>NUCLEOTIDE SEQUENCE</scope>
    <source>
        <strain evidence="8">CNM-CM8927</strain>
    </source>
</reference>
<dbReference type="PROSITE" id="PS00018">
    <property type="entry name" value="EF_HAND_1"/>
    <property type="match status" value="3"/>
</dbReference>
<dbReference type="InterPro" id="IPR011992">
    <property type="entry name" value="EF-hand-dom_pair"/>
</dbReference>
<comment type="caution">
    <text evidence="8">The sequence shown here is derived from an EMBL/GenBank/DDBJ whole genome shotgun (WGS) entry which is preliminary data.</text>
</comment>
<evidence type="ECO:0000256" key="1">
    <source>
        <dbReference type="ARBA" id="ARBA00006049"/>
    </source>
</evidence>
<name>A0AAN5YQ20_ASPLE</name>
<dbReference type="PANTHER" id="PTHR38111:SF10">
    <property type="entry name" value="C6 FINGER DOMAIN-CONTAINING PROTEIN"/>
    <property type="match status" value="1"/>
</dbReference>
<gene>
    <name evidence="8" type="ORF">CNMCM8927_005693</name>
</gene>
<reference evidence="8" key="2">
    <citation type="submission" date="2020-04" db="EMBL/GenBank/DDBJ databases">
        <authorList>
            <person name="Santos R.A.C."/>
            <person name="Steenwyk J.L."/>
            <person name="Rivero-Menendez O."/>
            <person name="Mead M.E."/>
            <person name="Silva L.P."/>
            <person name="Bastos R.W."/>
            <person name="Alastruey-Izquierdo A."/>
            <person name="Goldman G.H."/>
            <person name="Rokas A."/>
        </authorList>
    </citation>
    <scope>NUCLEOTIDE SEQUENCE</scope>
    <source>
        <strain evidence="8">CNM-CM8927</strain>
    </source>
</reference>
<dbReference type="PROSITE" id="PS50222">
    <property type="entry name" value="EF_HAND_2"/>
    <property type="match status" value="3"/>
</dbReference>
<dbReference type="PANTHER" id="PTHR38111">
    <property type="entry name" value="ZN(2)-C6 FUNGAL-TYPE DOMAIN-CONTAINING PROTEIN-RELATED"/>
    <property type="match status" value="1"/>
</dbReference>
<protein>
    <recommendedName>
        <fullName evidence="5">Calcium-binding protein NCS-1</fullName>
    </recommendedName>
</protein>